<reference evidence="1" key="1">
    <citation type="submission" date="2021-06" db="EMBL/GenBank/DDBJ databases">
        <authorList>
            <person name="Kallberg Y."/>
            <person name="Tangrot J."/>
            <person name="Rosling A."/>
        </authorList>
    </citation>
    <scope>NUCLEOTIDE SEQUENCE</scope>
    <source>
        <strain evidence="1">UK204</strain>
    </source>
</reference>
<dbReference type="AlphaFoldDB" id="A0A9N9F127"/>
<comment type="caution">
    <text evidence="1">The sequence shown here is derived from an EMBL/GenBank/DDBJ whole genome shotgun (WGS) entry which is preliminary data.</text>
</comment>
<accession>A0A9N9F127</accession>
<dbReference type="EMBL" id="CAJVPQ010000679">
    <property type="protein sequence ID" value="CAG8502130.1"/>
    <property type="molecule type" value="Genomic_DNA"/>
</dbReference>
<proteinExistence type="predicted"/>
<keyword evidence="2" id="KW-1185">Reference proteome</keyword>
<organism evidence="1 2">
    <name type="scientific">Funneliformis caledonium</name>
    <dbReference type="NCBI Taxonomy" id="1117310"/>
    <lineage>
        <taxon>Eukaryota</taxon>
        <taxon>Fungi</taxon>
        <taxon>Fungi incertae sedis</taxon>
        <taxon>Mucoromycota</taxon>
        <taxon>Glomeromycotina</taxon>
        <taxon>Glomeromycetes</taxon>
        <taxon>Glomerales</taxon>
        <taxon>Glomeraceae</taxon>
        <taxon>Funneliformis</taxon>
    </lineage>
</organism>
<gene>
    <name evidence="1" type="ORF">FCALED_LOCUS3760</name>
</gene>
<name>A0A9N9F127_9GLOM</name>
<dbReference type="Proteomes" id="UP000789570">
    <property type="component" value="Unassembled WGS sequence"/>
</dbReference>
<evidence type="ECO:0000313" key="1">
    <source>
        <dbReference type="EMBL" id="CAG8502130.1"/>
    </source>
</evidence>
<protein>
    <submittedName>
        <fullName evidence="1">8507_t:CDS:1</fullName>
    </submittedName>
</protein>
<evidence type="ECO:0000313" key="2">
    <source>
        <dbReference type="Proteomes" id="UP000789570"/>
    </source>
</evidence>
<sequence length="63" mass="7388">MKNSFSLARRIKPGWPLTNDDVNRPFVEGTPSGLHGLYMLSLVWRTDDAYVWIVRDYQTLLLY</sequence>
<feature type="non-terminal residue" evidence="1">
    <location>
        <position position="1"/>
    </location>
</feature>